<gene>
    <name evidence="1" type="ORF">XENOCAPTIV_014664</name>
</gene>
<keyword evidence="2" id="KW-1185">Reference proteome</keyword>
<dbReference type="EMBL" id="JAHRIN010003034">
    <property type="protein sequence ID" value="MEQ2192629.1"/>
    <property type="molecule type" value="Genomic_DNA"/>
</dbReference>
<protein>
    <submittedName>
        <fullName evidence="1">Uncharacterized protein</fullName>
    </submittedName>
</protein>
<evidence type="ECO:0000313" key="2">
    <source>
        <dbReference type="Proteomes" id="UP001434883"/>
    </source>
</evidence>
<evidence type="ECO:0000313" key="1">
    <source>
        <dbReference type="EMBL" id="MEQ2192629.1"/>
    </source>
</evidence>
<dbReference type="Proteomes" id="UP001434883">
    <property type="component" value="Unassembled WGS sequence"/>
</dbReference>
<name>A0ABV0QA00_9TELE</name>
<comment type="caution">
    <text evidence="1">The sequence shown here is derived from an EMBL/GenBank/DDBJ whole genome shotgun (WGS) entry which is preliminary data.</text>
</comment>
<organism evidence="1 2">
    <name type="scientific">Xenoophorus captivus</name>
    <dbReference type="NCBI Taxonomy" id="1517983"/>
    <lineage>
        <taxon>Eukaryota</taxon>
        <taxon>Metazoa</taxon>
        <taxon>Chordata</taxon>
        <taxon>Craniata</taxon>
        <taxon>Vertebrata</taxon>
        <taxon>Euteleostomi</taxon>
        <taxon>Actinopterygii</taxon>
        <taxon>Neopterygii</taxon>
        <taxon>Teleostei</taxon>
        <taxon>Neoteleostei</taxon>
        <taxon>Acanthomorphata</taxon>
        <taxon>Ovalentaria</taxon>
        <taxon>Atherinomorphae</taxon>
        <taxon>Cyprinodontiformes</taxon>
        <taxon>Goodeidae</taxon>
        <taxon>Xenoophorus</taxon>
    </lineage>
</organism>
<accession>A0ABV0QA00</accession>
<reference evidence="1 2" key="1">
    <citation type="submission" date="2021-06" db="EMBL/GenBank/DDBJ databases">
        <authorList>
            <person name="Palmer J.M."/>
        </authorList>
    </citation>
    <scope>NUCLEOTIDE SEQUENCE [LARGE SCALE GENOMIC DNA]</scope>
    <source>
        <strain evidence="1 2">XC_2019</strain>
        <tissue evidence="1">Muscle</tissue>
    </source>
</reference>
<sequence>MRPGCARPRLSLIVMDPLSRARVFPDTKERGGPWAMLHTGAALQDSQRWPR</sequence>
<feature type="non-terminal residue" evidence="1">
    <location>
        <position position="51"/>
    </location>
</feature>
<proteinExistence type="predicted"/>